<keyword evidence="3" id="KW-0159">Chromosome partition</keyword>
<dbReference type="Gene3D" id="1.10.10.10">
    <property type="entry name" value="Winged helix-like DNA-binding domain superfamily/Winged helix DNA-binding domain"/>
    <property type="match status" value="2"/>
</dbReference>
<gene>
    <name evidence="6" type="primary">scpB</name>
    <name evidence="6" type="ORF">EPICR_180047</name>
</gene>
<evidence type="ECO:0000256" key="2">
    <source>
        <dbReference type="ARBA" id="ARBA00022618"/>
    </source>
</evidence>
<proteinExistence type="predicted"/>
<dbReference type="InterPro" id="IPR036390">
    <property type="entry name" value="WH_DNA-bd_sf"/>
</dbReference>
<dbReference type="PANTHER" id="PTHR34298:SF2">
    <property type="entry name" value="SEGREGATION AND CONDENSATION PROTEIN B"/>
    <property type="match status" value="1"/>
</dbReference>
<sequence length="235" mass="26601">MHIEFFTTPSHHFLRRRPVIFYFLRFYLIYFFTRMNNLKNIIEALLFTARSPLSAEMIQNIVMGQADTKEIKDAAGALAVEYESRNGAFRLHEVAGGWQIRTLPDHAAWIRRMLQPGAFRMSRAALETLAVVAYRQPVMRSEIEHVRGVDCGGVLRALLEKKLARILGRREIPGRPLIYGTTKKFLEVFGLNSLKDLPSPSEFREMAGETAENIDAPPAGTPRADAEDQPDGRTG</sequence>
<evidence type="ECO:0000256" key="3">
    <source>
        <dbReference type="ARBA" id="ARBA00022829"/>
    </source>
</evidence>
<dbReference type="EMBL" id="CAACVI010000010">
    <property type="protein sequence ID" value="VEN73493.1"/>
    <property type="molecule type" value="Genomic_DNA"/>
</dbReference>
<dbReference type="AlphaFoldDB" id="A0A484HFN3"/>
<organism evidence="6">
    <name type="scientific">uncultured Desulfobacteraceae bacterium</name>
    <dbReference type="NCBI Taxonomy" id="218296"/>
    <lineage>
        <taxon>Bacteria</taxon>
        <taxon>Pseudomonadati</taxon>
        <taxon>Thermodesulfobacteriota</taxon>
        <taxon>Desulfobacteria</taxon>
        <taxon>Desulfobacterales</taxon>
        <taxon>Desulfobacteraceae</taxon>
        <taxon>environmental samples</taxon>
    </lineage>
</organism>
<feature type="compositionally biased region" description="Basic and acidic residues" evidence="5">
    <location>
        <begin position="224"/>
        <end position="235"/>
    </location>
</feature>
<evidence type="ECO:0000256" key="4">
    <source>
        <dbReference type="ARBA" id="ARBA00023306"/>
    </source>
</evidence>
<accession>A0A484HFN3</accession>
<feature type="region of interest" description="Disordered" evidence="5">
    <location>
        <begin position="198"/>
        <end position="235"/>
    </location>
</feature>
<evidence type="ECO:0000256" key="1">
    <source>
        <dbReference type="ARBA" id="ARBA00022490"/>
    </source>
</evidence>
<dbReference type="NCBIfam" id="TIGR00281">
    <property type="entry name" value="SMC-Scp complex subunit ScpB"/>
    <property type="match status" value="1"/>
</dbReference>
<keyword evidence="1" id="KW-0963">Cytoplasm</keyword>
<dbReference type="GO" id="GO:0051304">
    <property type="term" value="P:chromosome separation"/>
    <property type="evidence" value="ECO:0007669"/>
    <property type="project" value="InterPro"/>
</dbReference>
<dbReference type="GO" id="GO:0051301">
    <property type="term" value="P:cell division"/>
    <property type="evidence" value="ECO:0007669"/>
    <property type="project" value="UniProtKB-KW"/>
</dbReference>
<evidence type="ECO:0000313" key="6">
    <source>
        <dbReference type="EMBL" id="VEN73493.1"/>
    </source>
</evidence>
<dbReference type="SUPFAM" id="SSF46785">
    <property type="entry name" value="Winged helix' DNA-binding domain"/>
    <property type="match status" value="2"/>
</dbReference>
<dbReference type="PANTHER" id="PTHR34298">
    <property type="entry name" value="SEGREGATION AND CONDENSATION PROTEIN B"/>
    <property type="match status" value="1"/>
</dbReference>
<reference evidence="6" key="1">
    <citation type="submission" date="2019-01" db="EMBL/GenBank/DDBJ databases">
        <authorList>
            <consortium name="Genoscope - CEA"/>
            <person name="William W."/>
        </authorList>
    </citation>
    <scope>NUCLEOTIDE SEQUENCE</scope>
    <source>
        <strain evidence="6">CR-1</strain>
    </source>
</reference>
<name>A0A484HFN3_9BACT</name>
<dbReference type="InterPro" id="IPR005234">
    <property type="entry name" value="ScpB_csome_segregation"/>
</dbReference>
<dbReference type="InterPro" id="IPR036388">
    <property type="entry name" value="WH-like_DNA-bd_sf"/>
</dbReference>
<protein>
    <submittedName>
        <fullName evidence="6">Segregation and condensation protein B</fullName>
    </submittedName>
</protein>
<evidence type="ECO:0000256" key="5">
    <source>
        <dbReference type="SAM" id="MobiDB-lite"/>
    </source>
</evidence>
<keyword evidence="4" id="KW-0131">Cell cycle</keyword>
<keyword evidence="2" id="KW-0132">Cell division</keyword>
<dbReference type="Pfam" id="PF04079">
    <property type="entry name" value="SMC_ScpB"/>
    <property type="match status" value="1"/>
</dbReference>